<proteinExistence type="predicted"/>
<feature type="transmembrane region" description="Helical" evidence="1">
    <location>
        <begin position="220"/>
        <end position="242"/>
    </location>
</feature>
<evidence type="ECO:0000313" key="2">
    <source>
        <dbReference type="EMBL" id="SDG13758.1"/>
    </source>
</evidence>
<evidence type="ECO:0000256" key="1">
    <source>
        <dbReference type="SAM" id="Phobius"/>
    </source>
</evidence>
<keyword evidence="1" id="KW-0812">Transmembrane</keyword>
<name>A0A1G7RSF6_9LACT</name>
<organism evidence="2 3">
    <name type="scientific">Facklamia miroungae</name>
    <dbReference type="NCBI Taxonomy" id="120956"/>
    <lineage>
        <taxon>Bacteria</taxon>
        <taxon>Bacillati</taxon>
        <taxon>Bacillota</taxon>
        <taxon>Bacilli</taxon>
        <taxon>Lactobacillales</taxon>
        <taxon>Aerococcaceae</taxon>
        <taxon>Facklamia</taxon>
    </lineage>
</organism>
<dbReference type="EMBL" id="FNCK01000003">
    <property type="protein sequence ID" value="SDG13758.1"/>
    <property type="molecule type" value="Genomic_DNA"/>
</dbReference>
<feature type="transmembrane region" description="Helical" evidence="1">
    <location>
        <begin position="12"/>
        <end position="34"/>
    </location>
</feature>
<dbReference type="OrthoDB" id="2140197at2"/>
<gene>
    <name evidence="2" type="ORF">SAMN05421791_103163</name>
</gene>
<keyword evidence="1" id="KW-0472">Membrane</keyword>
<feature type="transmembrane region" description="Helical" evidence="1">
    <location>
        <begin position="164"/>
        <end position="189"/>
    </location>
</feature>
<feature type="transmembrane region" description="Helical" evidence="1">
    <location>
        <begin position="248"/>
        <end position="270"/>
    </location>
</feature>
<protein>
    <recommendedName>
        <fullName evidence="4">Membrane domain of glycerophosphoryl diester phosphodiesterase</fullName>
    </recommendedName>
</protein>
<keyword evidence="1" id="KW-1133">Transmembrane helix</keyword>
<evidence type="ECO:0000313" key="3">
    <source>
        <dbReference type="Proteomes" id="UP000199708"/>
    </source>
</evidence>
<reference evidence="2 3" key="1">
    <citation type="submission" date="2016-10" db="EMBL/GenBank/DDBJ databases">
        <authorList>
            <person name="de Groot N.N."/>
        </authorList>
    </citation>
    <scope>NUCLEOTIDE SEQUENCE [LARGE SCALE GENOMIC DNA]</scope>
    <source>
        <strain evidence="2 3">ATCC BAA-466</strain>
    </source>
</reference>
<dbReference type="RefSeq" id="WP_090289575.1">
    <property type="nucleotide sequence ID" value="NZ_FNCK01000003.1"/>
</dbReference>
<dbReference type="Proteomes" id="UP000199708">
    <property type="component" value="Unassembled WGS sequence"/>
</dbReference>
<sequence length="286" mass="31854">MLSDSVKKLKQNYGFFIGVLLITLVGTFIINWILGMLNPANNTTEEIVGMINPAMSPDQMMNLTSDMLASKYTGWGGVITLITMILTSFLSIMQRRAFFQKLNFPEMRIADSAFFHTSPLKIITLPVKSFFATLLASIAQILIIGIIAFILFSQLMEKGSGVLFGGAILLGLIYLIMEVFFVPIGYLIAYDVDGKYNFWSTFTKSLSIGKRHFGRIVKTIFVRFIIVLVLIILPLLSIFFTSDGLGPLVAGGLTGLLALLAFIFWIGPLVEVYLINTLNKIFELEY</sequence>
<evidence type="ECO:0008006" key="4">
    <source>
        <dbReference type="Google" id="ProtNLM"/>
    </source>
</evidence>
<keyword evidence="3" id="KW-1185">Reference proteome</keyword>
<dbReference type="AlphaFoldDB" id="A0A1G7RSF6"/>
<feature type="transmembrane region" description="Helical" evidence="1">
    <location>
        <begin position="72"/>
        <end position="92"/>
    </location>
</feature>
<accession>A0A1G7RSF6</accession>
<feature type="transmembrane region" description="Helical" evidence="1">
    <location>
        <begin position="130"/>
        <end position="152"/>
    </location>
</feature>
<dbReference type="STRING" id="120956.SAMN05421791_103163"/>